<dbReference type="EMBL" id="KV784367">
    <property type="protein sequence ID" value="OEU11526.1"/>
    <property type="molecule type" value="Genomic_DNA"/>
</dbReference>
<dbReference type="InParanoid" id="A0A1E7F084"/>
<dbReference type="OrthoDB" id="49959at2759"/>
<feature type="region of interest" description="Disordered" evidence="1">
    <location>
        <begin position="259"/>
        <end position="299"/>
    </location>
</feature>
<proteinExistence type="predicted"/>
<keyword evidence="2" id="KW-0472">Membrane</keyword>
<keyword evidence="2" id="KW-1133">Transmembrane helix</keyword>
<evidence type="ECO:0000256" key="2">
    <source>
        <dbReference type="SAM" id="Phobius"/>
    </source>
</evidence>
<accession>A0A1E7F084</accession>
<evidence type="ECO:0000313" key="3">
    <source>
        <dbReference type="EMBL" id="OEU11526.1"/>
    </source>
</evidence>
<dbReference type="KEGG" id="fcy:FRACYDRAFT_245581"/>
<organism evidence="3 4">
    <name type="scientific">Fragilariopsis cylindrus CCMP1102</name>
    <dbReference type="NCBI Taxonomy" id="635003"/>
    <lineage>
        <taxon>Eukaryota</taxon>
        <taxon>Sar</taxon>
        <taxon>Stramenopiles</taxon>
        <taxon>Ochrophyta</taxon>
        <taxon>Bacillariophyta</taxon>
        <taxon>Bacillariophyceae</taxon>
        <taxon>Bacillariophycidae</taxon>
        <taxon>Bacillariales</taxon>
        <taxon>Bacillariaceae</taxon>
        <taxon>Fragilariopsis</taxon>
    </lineage>
</organism>
<feature type="transmembrane region" description="Helical" evidence="2">
    <location>
        <begin position="220"/>
        <end position="244"/>
    </location>
</feature>
<dbReference type="Proteomes" id="UP000095751">
    <property type="component" value="Unassembled WGS sequence"/>
</dbReference>
<feature type="compositionally biased region" description="Polar residues" evidence="1">
    <location>
        <begin position="285"/>
        <end position="299"/>
    </location>
</feature>
<protein>
    <submittedName>
        <fullName evidence="3">Uncharacterized protein</fullName>
    </submittedName>
</protein>
<evidence type="ECO:0000256" key="1">
    <source>
        <dbReference type="SAM" id="MobiDB-lite"/>
    </source>
</evidence>
<dbReference type="AlphaFoldDB" id="A0A1E7F084"/>
<evidence type="ECO:0000313" key="4">
    <source>
        <dbReference type="Proteomes" id="UP000095751"/>
    </source>
</evidence>
<gene>
    <name evidence="3" type="ORF">FRACYDRAFT_245581</name>
</gene>
<sequence length="299" mass="32197">MTRKSVQGGYCDWPDSFGCALTKLECDDPANFRSSRQMQDGPVMAHGGSCRWQEEIKQTVLGQCSSNKDGALTKQCATDVGACPPDNEWKGPKPECTVATTSFGRCDYGMCAWSHNQCTEDNTWAPFDEGCTCDKVQVGGCSRLDTDGEKVLYCAVSEDACDDEQTWIKAQEVKTAVGFDCFLCREESPAAATNTASSNIVIAAPTESASNISAAGTTTIIIASSILGSLIVLLIVGLVMWRVFRTKRAVKRAAEWRGKEEEAPPATAIEVNNFGNSDGEYGQDSADNMDNASILSDDK</sequence>
<reference evidence="3 4" key="1">
    <citation type="submission" date="2016-09" db="EMBL/GenBank/DDBJ databases">
        <title>Extensive genetic diversity and differential bi-allelic expression allows diatom success in the polar Southern Ocean.</title>
        <authorList>
            <consortium name="DOE Joint Genome Institute"/>
            <person name="Mock T."/>
            <person name="Otillar R.P."/>
            <person name="Strauss J."/>
            <person name="Dupont C."/>
            <person name="Frickenhaus S."/>
            <person name="Maumus F."/>
            <person name="Mcmullan M."/>
            <person name="Sanges R."/>
            <person name="Schmutz J."/>
            <person name="Toseland A."/>
            <person name="Valas R."/>
            <person name="Veluchamy A."/>
            <person name="Ward B.J."/>
            <person name="Allen A."/>
            <person name="Barry K."/>
            <person name="Falciatore A."/>
            <person name="Ferrante M."/>
            <person name="Fortunato A.E."/>
            <person name="Gloeckner G."/>
            <person name="Gruber A."/>
            <person name="Hipkin R."/>
            <person name="Janech M."/>
            <person name="Kroth P."/>
            <person name="Leese F."/>
            <person name="Lindquist E."/>
            <person name="Lyon B.R."/>
            <person name="Martin J."/>
            <person name="Mayer C."/>
            <person name="Parker M."/>
            <person name="Quesneville H."/>
            <person name="Raymond J."/>
            <person name="Uhlig C."/>
            <person name="Valentin K.U."/>
            <person name="Worden A.Z."/>
            <person name="Armbrust E.V."/>
            <person name="Bowler C."/>
            <person name="Green B."/>
            <person name="Moulton V."/>
            <person name="Van Oosterhout C."/>
            <person name="Grigoriev I."/>
        </authorList>
    </citation>
    <scope>NUCLEOTIDE SEQUENCE [LARGE SCALE GENOMIC DNA]</scope>
    <source>
        <strain evidence="3 4">CCMP1102</strain>
    </source>
</reference>
<keyword evidence="4" id="KW-1185">Reference proteome</keyword>
<name>A0A1E7F084_9STRA</name>
<keyword evidence="2" id="KW-0812">Transmembrane</keyword>